<evidence type="ECO:0000256" key="1">
    <source>
        <dbReference type="SAM" id="MobiDB-lite"/>
    </source>
</evidence>
<evidence type="ECO:0000313" key="3">
    <source>
        <dbReference type="Proteomes" id="UP000799777"/>
    </source>
</evidence>
<dbReference type="OrthoDB" id="3735750at2759"/>
<protein>
    <submittedName>
        <fullName evidence="2">Uncharacterized protein</fullName>
    </submittedName>
</protein>
<dbReference type="AlphaFoldDB" id="A0A9P4HCP3"/>
<feature type="region of interest" description="Disordered" evidence="1">
    <location>
        <begin position="135"/>
        <end position="165"/>
    </location>
</feature>
<evidence type="ECO:0000313" key="2">
    <source>
        <dbReference type="EMBL" id="KAF2032230.1"/>
    </source>
</evidence>
<keyword evidence="3" id="KW-1185">Reference proteome</keyword>
<accession>A0A9P4HCP3</accession>
<organism evidence="2 3">
    <name type="scientific">Setomelanomma holmii</name>
    <dbReference type="NCBI Taxonomy" id="210430"/>
    <lineage>
        <taxon>Eukaryota</taxon>
        <taxon>Fungi</taxon>
        <taxon>Dikarya</taxon>
        <taxon>Ascomycota</taxon>
        <taxon>Pezizomycotina</taxon>
        <taxon>Dothideomycetes</taxon>
        <taxon>Pleosporomycetidae</taxon>
        <taxon>Pleosporales</taxon>
        <taxon>Pleosporineae</taxon>
        <taxon>Phaeosphaeriaceae</taxon>
        <taxon>Setomelanomma</taxon>
    </lineage>
</organism>
<proteinExistence type="predicted"/>
<sequence>MSWNFHLQKINQSFESIASWYKEFMHRTELCFRAMHERIVCLEERQSLHAPSDEQVERVLRKILAEKFSDTSIQPLGRFNQVKEETYFVEGHSPMPFPRPVAIDPGLLCVEVDAVPSQQYAETFRMLESKLAEYPHLSDKRSTQQDSKDVKMRFDVKDSKSLHGV</sequence>
<dbReference type="Proteomes" id="UP000799777">
    <property type="component" value="Unassembled WGS sequence"/>
</dbReference>
<reference evidence="2" key="1">
    <citation type="journal article" date="2020" name="Stud. Mycol.">
        <title>101 Dothideomycetes genomes: a test case for predicting lifestyles and emergence of pathogens.</title>
        <authorList>
            <person name="Haridas S."/>
            <person name="Albert R."/>
            <person name="Binder M."/>
            <person name="Bloem J."/>
            <person name="Labutti K."/>
            <person name="Salamov A."/>
            <person name="Andreopoulos B."/>
            <person name="Baker S."/>
            <person name="Barry K."/>
            <person name="Bills G."/>
            <person name="Bluhm B."/>
            <person name="Cannon C."/>
            <person name="Castanera R."/>
            <person name="Culley D."/>
            <person name="Daum C."/>
            <person name="Ezra D."/>
            <person name="Gonzalez J."/>
            <person name="Henrissat B."/>
            <person name="Kuo A."/>
            <person name="Liang C."/>
            <person name="Lipzen A."/>
            <person name="Lutzoni F."/>
            <person name="Magnuson J."/>
            <person name="Mondo S."/>
            <person name="Nolan M."/>
            <person name="Ohm R."/>
            <person name="Pangilinan J."/>
            <person name="Park H.-J."/>
            <person name="Ramirez L."/>
            <person name="Alfaro M."/>
            <person name="Sun H."/>
            <person name="Tritt A."/>
            <person name="Yoshinaga Y."/>
            <person name="Zwiers L.-H."/>
            <person name="Turgeon B."/>
            <person name="Goodwin S."/>
            <person name="Spatafora J."/>
            <person name="Crous P."/>
            <person name="Grigoriev I."/>
        </authorList>
    </citation>
    <scope>NUCLEOTIDE SEQUENCE</scope>
    <source>
        <strain evidence="2">CBS 110217</strain>
    </source>
</reference>
<comment type="caution">
    <text evidence="2">The sequence shown here is derived from an EMBL/GenBank/DDBJ whole genome shotgun (WGS) entry which is preliminary data.</text>
</comment>
<gene>
    <name evidence="2" type="ORF">EK21DRAFT_110174</name>
</gene>
<dbReference type="EMBL" id="ML978174">
    <property type="protein sequence ID" value="KAF2032230.1"/>
    <property type="molecule type" value="Genomic_DNA"/>
</dbReference>
<name>A0A9P4HCP3_9PLEO</name>